<reference evidence="1 2" key="1">
    <citation type="submission" date="2021-06" db="EMBL/GenBank/DDBJ databases">
        <authorList>
            <person name="Kallberg Y."/>
            <person name="Tangrot J."/>
            <person name="Rosling A."/>
        </authorList>
    </citation>
    <scope>NUCLEOTIDE SEQUENCE [LARGE SCALE GENOMIC DNA]</scope>
    <source>
        <strain evidence="1 2">120-4 pot B 10/14</strain>
    </source>
</reference>
<organism evidence="1 2">
    <name type="scientific">Gigaspora margarita</name>
    <dbReference type="NCBI Taxonomy" id="4874"/>
    <lineage>
        <taxon>Eukaryota</taxon>
        <taxon>Fungi</taxon>
        <taxon>Fungi incertae sedis</taxon>
        <taxon>Mucoromycota</taxon>
        <taxon>Glomeromycotina</taxon>
        <taxon>Glomeromycetes</taxon>
        <taxon>Diversisporales</taxon>
        <taxon>Gigasporaceae</taxon>
        <taxon>Gigaspora</taxon>
    </lineage>
</organism>
<protein>
    <submittedName>
        <fullName evidence="1">19756_t:CDS:1</fullName>
    </submittedName>
</protein>
<feature type="non-terminal residue" evidence="1">
    <location>
        <position position="105"/>
    </location>
</feature>
<keyword evidence="2" id="KW-1185">Reference proteome</keyword>
<dbReference type="Proteomes" id="UP000789901">
    <property type="component" value="Unassembled WGS sequence"/>
</dbReference>
<evidence type="ECO:0000313" key="2">
    <source>
        <dbReference type="Proteomes" id="UP000789901"/>
    </source>
</evidence>
<name>A0ABN7XGA3_GIGMA</name>
<evidence type="ECO:0000313" key="1">
    <source>
        <dbReference type="EMBL" id="CAG8854296.1"/>
    </source>
</evidence>
<comment type="caution">
    <text evidence="1">The sequence shown here is derived from an EMBL/GenBank/DDBJ whole genome shotgun (WGS) entry which is preliminary data.</text>
</comment>
<gene>
    <name evidence="1" type="ORF">GMARGA_LOCUS43117</name>
</gene>
<accession>A0ABN7XGA3</accession>
<sequence>VKALLPKTYNQAKQLALIVEAQMKDSNELSKLEINKIENFLVTNDKTINDDPDHTDIETYNNSCETISDCYQNGIDIKIDKFGEVKSYNVDALDHCDKAEVDKDK</sequence>
<feature type="non-terminal residue" evidence="1">
    <location>
        <position position="1"/>
    </location>
</feature>
<proteinExistence type="predicted"/>
<dbReference type="EMBL" id="CAJVQB010135810">
    <property type="protein sequence ID" value="CAG8854296.1"/>
    <property type="molecule type" value="Genomic_DNA"/>
</dbReference>